<comment type="similarity">
    <text evidence="1">Belongs to the peptidase S10 family.</text>
</comment>
<sequence>MCNFIGNERWMEQLEHNHHTEFAKSKALPWLTLDGKTVAGEVRSAGGNGFSAGNVTFVQVYEAGHMVPFDQPEAAADLFSRWILDIPLTLNATEIADRMTVPFGGLV</sequence>
<dbReference type="EMBL" id="JASBNA010000002">
    <property type="protein sequence ID" value="KAK7695138.1"/>
    <property type="molecule type" value="Genomic_DNA"/>
</dbReference>
<evidence type="ECO:0000313" key="6">
    <source>
        <dbReference type="EMBL" id="KAK7695138.1"/>
    </source>
</evidence>
<dbReference type="GO" id="GO:0006508">
    <property type="term" value="P:proteolysis"/>
    <property type="evidence" value="ECO:0007669"/>
    <property type="project" value="UniProtKB-KW"/>
</dbReference>
<keyword evidence="2" id="KW-0121">Carboxypeptidase</keyword>
<evidence type="ECO:0000256" key="4">
    <source>
        <dbReference type="ARBA" id="ARBA00022801"/>
    </source>
</evidence>
<dbReference type="Gene3D" id="3.40.50.1820">
    <property type="entry name" value="alpha/beta hydrolase"/>
    <property type="match status" value="1"/>
</dbReference>
<keyword evidence="5" id="KW-0325">Glycoprotein</keyword>
<evidence type="ECO:0000313" key="7">
    <source>
        <dbReference type="Proteomes" id="UP001385951"/>
    </source>
</evidence>
<comment type="caution">
    <text evidence="6">The sequence shown here is derived from an EMBL/GenBank/DDBJ whole genome shotgun (WGS) entry which is preliminary data.</text>
</comment>
<dbReference type="Pfam" id="PF00450">
    <property type="entry name" value="Peptidase_S10"/>
    <property type="match status" value="1"/>
</dbReference>
<evidence type="ECO:0000256" key="3">
    <source>
        <dbReference type="ARBA" id="ARBA00022670"/>
    </source>
</evidence>
<proteinExistence type="inferred from homology"/>
<reference evidence="6 7" key="1">
    <citation type="submission" date="2022-09" db="EMBL/GenBank/DDBJ databases">
        <authorList>
            <person name="Palmer J.M."/>
        </authorList>
    </citation>
    <scope>NUCLEOTIDE SEQUENCE [LARGE SCALE GENOMIC DNA]</scope>
    <source>
        <strain evidence="6 7">DSM 7382</strain>
    </source>
</reference>
<dbReference type="InterPro" id="IPR001563">
    <property type="entry name" value="Peptidase_S10"/>
</dbReference>
<dbReference type="Proteomes" id="UP001385951">
    <property type="component" value="Unassembled WGS sequence"/>
</dbReference>
<accession>A0AAW0GP24</accession>
<evidence type="ECO:0000256" key="5">
    <source>
        <dbReference type="ARBA" id="ARBA00023180"/>
    </source>
</evidence>
<dbReference type="AlphaFoldDB" id="A0AAW0GP24"/>
<protein>
    <submittedName>
        <fullName evidence="6">Uncharacterized protein</fullName>
    </submittedName>
</protein>
<organism evidence="6 7">
    <name type="scientific">Cerrena zonata</name>
    <dbReference type="NCBI Taxonomy" id="2478898"/>
    <lineage>
        <taxon>Eukaryota</taxon>
        <taxon>Fungi</taxon>
        <taxon>Dikarya</taxon>
        <taxon>Basidiomycota</taxon>
        <taxon>Agaricomycotina</taxon>
        <taxon>Agaricomycetes</taxon>
        <taxon>Polyporales</taxon>
        <taxon>Cerrenaceae</taxon>
        <taxon>Cerrena</taxon>
    </lineage>
</organism>
<keyword evidence="3" id="KW-0645">Protease</keyword>
<evidence type="ECO:0000256" key="1">
    <source>
        <dbReference type="ARBA" id="ARBA00009431"/>
    </source>
</evidence>
<dbReference type="InterPro" id="IPR029058">
    <property type="entry name" value="AB_hydrolase_fold"/>
</dbReference>
<keyword evidence="7" id="KW-1185">Reference proteome</keyword>
<dbReference type="SUPFAM" id="SSF53474">
    <property type="entry name" value="alpha/beta-Hydrolases"/>
    <property type="match status" value="1"/>
</dbReference>
<evidence type="ECO:0000256" key="2">
    <source>
        <dbReference type="ARBA" id="ARBA00022645"/>
    </source>
</evidence>
<gene>
    <name evidence="6" type="ORF">QCA50_002328</name>
</gene>
<dbReference type="GO" id="GO:0004185">
    <property type="term" value="F:serine-type carboxypeptidase activity"/>
    <property type="evidence" value="ECO:0007669"/>
    <property type="project" value="InterPro"/>
</dbReference>
<keyword evidence="4" id="KW-0378">Hydrolase</keyword>
<name>A0AAW0GP24_9APHY</name>